<reference evidence="4 5" key="1">
    <citation type="journal article" date="2018" name="IMA Fungus">
        <title>IMA Genome-F 9: Draft genome sequence of Annulohypoxylon stygium, Aspergillus mulundensis, Berkeleyomyces basicola (syn. Thielaviopsis basicola), Ceratocystis smalleyi, two Cercospora beticola strains, Coleophoma cylindrospora, Fusarium fracticaudum, Phialophora cf. hyalina, and Morchella septimelata.</title>
        <authorList>
            <person name="Wingfield B.D."/>
            <person name="Bills G.F."/>
            <person name="Dong Y."/>
            <person name="Huang W."/>
            <person name="Nel W.J."/>
            <person name="Swalarsk-Parry B.S."/>
            <person name="Vaghefi N."/>
            <person name="Wilken P.M."/>
            <person name="An Z."/>
            <person name="de Beer Z.W."/>
            <person name="De Vos L."/>
            <person name="Chen L."/>
            <person name="Duong T.A."/>
            <person name="Gao Y."/>
            <person name="Hammerbacher A."/>
            <person name="Kikkert J.R."/>
            <person name="Li Y."/>
            <person name="Li H."/>
            <person name="Li K."/>
            <person name="Li Q."/>
            <person name="Liu X."/>
            <person name="Ma X."/>
            <person name="Naidoo K."/>
            <person name="Pethybridge S.J."/>
            <person name="Sun J."/>
            <person name="Steenkamp E.T."/>
            <person name="van der Nest M.A."/>
            <person name="van Wyk S."/>
            <person name="Wingfield M.J."/>
            <person name="Xiong C."/>
            <person name="Yue Q."/>
            <person name="Zhang X."/>
        </authorList>
    </citation>
    <scope>NUCLEOTIDE SEQUENCE [LARGE SCALE GENOMIC DNA]</scope>
    <source>
        <strain evidence="4 5">BP6252</strain>
    </source>
</reference>
<dbReference type="EMBL" id="PDLM01000016">
    <property type="protein sequence ID" value="RDW59440.1"/>
    <property type="molecule type" value="Genomic_DNA"/>
</dbReference>
<keyword evidence="2" id="KW-0539">Nucleus</keyword>
<dbReference type="PROSITE" id="PS50048">
    <property type="entry name" value="ZN2_CY6_FUNGAL_2"/>
    <property type="match status" value="1"/>
</dbReference>
<accession>A0A3D8QCR7</accession>
<dbReference type="OrthoDB" id="5386330at2759"/>
<gene>
    <name evidence="4" type="ORF">BP6252_12527</name>
</gene>
<dbReference type="STRING" id="1849047.A0A3D8QCR7"/>
<comment type="subcellular location">
    <subcellularLocation>
        <location evidence="1">Nucleus</location>
    </subcellularLocation>
</comment>
<evidence type="ECO:0000259" key="3">
    <source>
        <dbReference type="PROSITE" id="PS50048"/>
    </source>
</evidence>
<keyword evidence="5" id="KW-1185">Reference proteome</keyword>
<proteinExistence type="predicted"/>
<evidence type="ECO:0000256" key="2">
    <source>
        <dbReference type="ARBA" id="ARBA00023242"/>
    </source>
</evidence>
<dbReference type="Gene3D" id="4.10.240.10">
    <property type="entry name" value="Zn(2)-C6 fungal-type DNA-binding domain"/>
    <property type="match status" value="1"/>
</dbReference>
<sequence>METPIVRRSHFGCTRCKRRRQKCDEKRPSCGRCDDAKEECTYTLTLRWGGRASRRSKVIAETAPSTPKPAVKEPLREAESLAIVASKHTTPTQSSLTAQIEPLSFLSSSTRFSLHYFIHRASHATSSHPRIQERICGMIVPMALETPSLLYATIALSELHRSSLLDDFPKNFDQPGGMISRSLALSLQNLQSDLTQGRKSNGYATLTTIRTLCIFEIHSGKAAPDSWRAHMEGAKALLTATRNMYGNQAIDESDPQWLIERWFASIESFTALTERGLLKGQLETFGSQSRIRSPTTDDQYLDVYSAYTGTLNAAFKEIGAAAWERRRLNTSDEESKLLTQHDLDLEATSLESSVRSMIGRSKFHPDVQTFLTAAEMEQFKASDEAYQYTALIHVQRRVHLLPRSSAEVQDTVKKIIQCVKKISPAPGLSPWVMATTPLFAAGREALGDDRNIVRDLLLTLYASIRIRNVKRCLDILELIWKTDSDSGEKDLDNLLCENSWDFIPY</sequence>
<dbReference type="GO" id="GO:0008270">
    <property type="term" value="F:zinc ion binding"/>
    <property type="evidence" value="ECO:0007669"/>
    <property type="project" value="InterPro"/>
</dbReference>
<dbReference type="GO" id="GO:0045944">
    <property type="term" value="P:positive regulation of transcription by RNA polymerase II"/>
    <property type="evidence" value="ECO:0007669"/>
    <property type="project" value="TreeGrafter"/>
</dbReference>
<dbReference type="SMART" id="SM00066">
    <property type="entry name" value="GAL4"/>
    <property type="match status" value="1"/>
</dbReference>
<dbReference type="InterPro" id="IPR001138">
    <property type="entry name" value="Zn2Cys6_DnaBD"/>
</dbReference>
<dbReference type="GO" id="GO:0000976">
    <property type="term" value="F:transcription cis-regulatory region binding"/>
    <property type="evidence" value="ECO:0007669"/>
    <property type="project" value="TreeGrafter"/>
</dbReference>
<dbReference type="CDD" id="cd00067">
    <property type="entry name" value="GAL4"/>
    <property type="match status" value="1"/>
</dbReference>
<protein>
    <recommendedName>
        <fullName evidence="3">Zn(2)-C6 fungal-type domain-containing protein</fullName>
    </recommendedName>
</protein>
<organism evidence="4 5">
    <name type="scientific">Coleophoma cylindrospora</name>
    <dbReference type="NCBI Taxonomy" id="1849047"/>
    <lineage>
        <taxon>Eukaryota</taxon>
        <taxon>Fungi</taxon>
        <taxon>Dikarya</taxon>
        <taxon>Ascomycota</taxon>
        <taxon>Pezizomycotina</taxon>
        <taxon>Leotiomycetes</taxon>
        <taxon>Helotiales</taxon>
        <taxon>Dermateaceae</taxon>
        <taxon>Coleophoma</taxon>
    </lineage>
</organism>
<dbReference type="SUPFAM" id="SSF57701">
    <property type="entry name" value="Zn2/Cys6 DNA-binding domain"/>
    <property type="match status" value="1"/>
</dbReference>
<evidence type="ECO:0000256" key="1">
    <source>
        <dbReference type="ARBA" id="ARBA00004123"/>
    </source>
</evidence>
<dbReference type="InterPro" id="IPR036864">
    <property type="entry name" value="Zn2-C6_fun-type_DNA-bd_sf"/>
</dbReference>
<evidence type="ECO:0000313" key="5">
    <source>
        <dbReference type="Proteomes" id="UP000256645"/>
    </source>
</evidence>
<evidence type="ECO:0000313" key="4">
    <source>
        <dbReference type="EMBL" id="RDW59440.1"/>
    </source>
</evidence>
<dbReference type="Pfam" id="PF00172">
    <property type="entry name" value="Zn_clus"/>
    <property type="match status" value="1"/>
</dbReference>
<comment type="caution">
    <text evidence="4">The sequence shown here is derived from an EMBL/GenBank/DDBJ whole genome shotgun (WGS) entry which is preliminary data.</text>
</comment>
<dbReference type="InterPro" id="IPR021858">
    <property type="entry name" value="Fun_TF"/>
</dbReference>
<dbReference type="PANTHER" id="PTHR37534">
    <property type="entry name" value="TRANSCRIPTIONAL ACTIVATOR PROTEIN UGA3"/>
    <property type="match status" value="1"/>
</dbReference>
<dbReference type="PANTHER" id="PTHR37534:SF15">
    <property type="entry name" value="ZN(II)2CYS6 TRANSCRIPTION FACTOR (EUROFUNG)"/>
    <property type="match status" value="1"/>
</dbReference>
<dbReference type="GO" id="GO:0005634">
    <property type="term" value="C:nucleus"/>
    <property type="evidence" value="ECO:0007669"/>
    <property type="project" value="UniProtKB-SubCell"/>
</dbReference>
<dbReference type="Proteomes" id="UP000256645">
    <property type="component" value="Unassembled WGS sequence"/>
</dbReference>
<feature type="domain" description="Zn(2)-C6 fungal-type" evidence="3">
    <location>
        <begin position="12"/>
        <end position="42"/>
    </location>
</feature>
<dbReference type="AlphaFoldDB" id="A0A3D8QCR7"/>
<dbReference type="Pfam" id="PF11951">
    <property type="entry name" value="Fungal_trans_2"/>
    <property type="match status" value="1"/>
</dbReference>
<name>A0A3D8QCR7_9HELO</name>
<dbReference type="PROSITE" id="PS00463">
    <property type="entry name" value="ZN2_CY6_FUNGAL_1"/>
    <property type="match status" value="1"/>
</dbReference>
<dbReference type="GO" id="GO:0000981">
    <property type="term" value="F:DNA-binding transcription factor activity, RNA polymerase II-specific"/>
    <property type="evidence" value="ECO:0007669"/>
    <property type="project" value="InterPro"/>
</dbReference>